<accession>A0A3L6EKS1</accession>
<proteinExistence type="predicted"/>
<gene>
    <name evidence="1" type="ORF">Zm00014a_000834</name>
</gene>
<feature type="non-terminal residue" evidence="1">
    <location>
        <position position="1"/>
    </location>
</feature>
<reference evidence="1 2" key="1">
    <citation type="journal article" date="2018" name="Nat. Genet.">
        <title>Extensive intraspecific gene order and gene structural variations between Mo17 and other maize genomes.</title>
        <authorList>
            <person name="Sun S."/>
            <person name="Zhou Y."/>
            <person name="Chen J."/>
            <person name="Shi J."/>
            <person name="Zhao H."/>
            <person name="Zhao H."/>
            <person name="Song W."/>
            <person name="Zhang M."/>
            <person name="Cui Y."/>
            <person name="Dong X."/>
            <person name="Liu H."/>
            <person name="Ma X."/>
            <person name="Jiao Y."/>
            <person name="Wang B."/>
            <person name="Wei X."/>
            <person name="Stein J.C."/>
            <person name="Glaubitz J.C."/>
            <person name="Lu F."/>
            <person name="Yu G."/>
            <person name="Liang C."/>
            <person name="Fengler K."/>
            <person name="Li B."/>
            <person name="Rafalski A."/>
            <person name="Schnable P.S."/>
            <person name="Ware D.H."/>
            <person name="Buckler E.S."/>
            <person name="Lai J."/>
        </authorList>
    </citation>
    <scope>NUCLEOTIDE SEQUENCE [LARGE SCALE GENOMIC DNA]</scope>
    <source>
        <strain evidence="2">cv. Missouri 17</strain>
        <tissue evidence="1">Seedling</tissue>
    </source>
</reference>
<sequence length="49" mass="4996">APEEAAAAAAGRRVKEARRSAAIASRSVRSESGLVGECGLALVRESGRD</sequence>
<dbReference type="Proteomes" id="UP000251960">
    <property type="component" value="Chromosome 5"/>
</dbReference>
<name>A0A3L6EKS1_MAIZE</name>
<evidence type="ECO:0000313" key="1">
    <source>
        <dbReference type="EMBL" id="PWZ19887.1"/>
    </source>
</evidence>
<dbReference type="AlphaFoldDB" id="A0A3L6EKS1"/>
<comment type="caution">
    <text evidence="1">The sequence shown here is derived from an EMBL/GenBank/DDBJ whole genome shotgun (WGS) entry which is preliminary data.</text>
</comment>
<dbReference type="EMBL" id="NCVQ01000006">
    <property type="protein sequence ID" value="PWZ19887.1"/>
    <property type="molecule type" value="Genomic_DNA"/>
</dbReference>
<evidence type="ECO:0000313" key="2">
    <source>
        <dbReference type="Proteomes" id="UP000251960"/>
    </source>
</evidence>
<organism evidence="1 2">
    <name type="scientific">Zea mays</name>
    <name type="common">Maize</name>
    <dbReference type="NCBI Taxonomy" id="4577"/>
    <lineage>
        <taxon>Eukaryota</taxon>
        <taxon>Viridiplantae</taxon>
        <taxon>Streptophyta</taxon>
        <taxon>Embryophyta</taxon>
        <taxon>Tracheophyta</taxon>
        <taxon>Spermatophyta</taxon>
        <taxon>Magnoliopsida</taxon>
        <taxon>Liliopsida</taxon>
        <taxon>Poales</taxon>
        <taxon>Poaceae</taxon>
        <taxon>PACMAD clade</taxon>
        <taxon>Panicoideae</taxon>
        <taxon>Andropogonodae</taxon>
        <taxon>Andropogoneae</taxon>
        <taxon>Tripsacinae</taxon>
        <taxon>Zea</taxon>
    </lineage>
</organism>
<protein>
    <submittedName>
        <fullName evidence="1">Uncharacterized protein</fullName>
    </submittedName>
</protein>